<keyword evidence="2" id="KW-1185">Reference proteome</keyword>
<name>A0ACB6ZEK5_THEGA</name>
<evidence type="ECO:0000313" key="1">
    <source>
        <dbReference type="EMBL" id="KAF9648175.1"/>
    </source>
</evidence>
<reference evidence="1" key="1">
    <citation type="submission" date="2019-10" db="EMBL/GenBank/DDBJ databases">
        <authorList>
            <consortium name="DOE Joint Genome Institute"/>
            <person name="Kuo A."/>
            <person name="Miyauchi S."/>
            <person name="Kiss E."/>
            <person name="Drula E."/>
            <person name="Kohler A."/>
            <person name="Sanchez-Garcia M."/>
            <person name="Andreopoulos B."/>
            <person name="Barry K.W."/>
            <person name="Bonito G."/>
            <person name="Buee M."/>
            <person name="Carver A."/>
            <person name="Chen C."/>
            <person name="Cichocki N."/>
            <person name="Clum A."/>
            <person name="Culley D."/>
            <person name="Crous P.W."/>
            <person name="Fauchery L."/>
            <person name="Girlanda M."/>
            <person name="Hayes R."/>
            <person name="Keri Z."/>
            <person name="Labutti K."/>
            <person name="Lipzen A."/>
            <person name="Lombard V."/>
            <person name="Magnuson J."/>
            <person name="Maillard F."/>
            <person name="Morin E."/>
            <person name="Murat C."/>
            <person name="Nolan M."/>
            <person name="Ohm R."/>
            <person name="Pangilinan J."/>
            <person name="Pereira M."/>
            <person name="Perotto S."/>
            <person name="Peter M."/>
            <person name="Riley R."/>
            <person name="Sitrit Y."/>
            <person name="Stielow B."/>
            <person name="Szollosi G."/>
            <person name="Zifcakova L."/>
            <person name="Stursova M."/>
            <person name="Spatafora J.W."/>
            <person name="Tedersoo L."/>
            <person name="Vaario L.-M."/>
            <person name="Yamada A."/>
            <person name="Yan M."/>
            <person name="Wang P."/>
            <person name="Xu J."/>
            <person name="Bruns T."/>
            <person name="Baldrian P."/>
            <person name="Vilgalys R."/>
            <person name="Henrissat B."/>
            <person name="Grigoriev I.V."/>
            <person name="Hibbett D."/>
            <person name="Nagy L.G."/>
            <person name="Martin F.M."/>
        </authorList>
    </citation>
    <scope>NUCLEOTIDE SEQUENCE</scope>
    <source>
        <strain evidence="1">P2</strain>
    </source>
</reference>
<dbReference type="Proteomes" id="UP000886501">
    <property type="component" value="Unassembled WGS sequence"/>
</dbReference>
<protein>
    <submittedName>
        <fullName evidence="1">Uncharacterized protein</fullName>
    </submittedName>
</protein>
<reference evidence="1" key="2">
    <citation type="journal article" date="2020" name="Nat. Commun.">
        <title>Large-scale genome sequencing of mycorrhizal fungi provides insights into the early evolution of symbiotic traits.</title>
        <authorList>
            <person name="Miyauchi S."/>
            <person name="Kiss E."/>
            <person name="Kuo A."/>
            <person name="Drula E."/>
            <person name="Kohler A."/>
            <person name="Sanchez-Garcia M."/>
            <person name="Morin E."/>
            <person name="Andreopoulos B."/>
            <person name="Barry K.W."/>
            <person name="Bonito G."/>
            <person name="Buee M."/>
            <person name="Carver A."/>
            <person name="Chen C."/>
            <person name="Cichocki N."/>
            <person name="Clum A."/>
            <person name="Culley D."/>
            <person name="Crous P.W."/>
            <person name="Fauchery L."/>
            <person name="Girlanda M."/>
            <person name="Hayes R.D."/>
            <person name="Keri Z."/>
            <person name="LaButti K."/>
            <person name="Lipzen A."/>
            <person name="Lombard V."/>
            <person name="Magnuson J."/>
            <person name="Maillard F."/>
            <person name="Murat C."/>
            <person name="Nolan M."/>
            <person name="Ohm R.A."/>
            <person name="Pangilinan J."/>
            <person name="Pereira M.F."/>
            <person name="Perotto S."/>
            <person name="Peter M."/>
            <person name="Pfister S."/>
            <person name="Riley R."/>
            <person name="Sitrit Y."/>
            <person name="Stielow J.B."/>
            <person name="Szollosi G."/>
            <person name="Zifcakova L."/>
            <person name="Stursova M."/>
            <person name="Spatafora J.W."/>
            <person name="Tedersoo L."/>
            <person name="Vaario L.M."/>
            <person name="Yamada A."/>
            <person name="Yan M."/>
            <person name="Wang P."/>
            <person name="Xu J."/>
            <person name="Bruns T."/>
            <person name="Baldrian P."/>
            <person name="Vilgalys R."/>
            <person name="Dunand C."/>
            <person name="Henrissat B."/>
            <person name="Grigoriev I.V."/>
            <person name="Hibbett D."/>
            <person name="Nagy L.G."/>
            <person name="Martin F.M."/>
        </authorList>
    </citation>
    <scope>NUCLEOTIDE SEQUENCE</scope>
    <source>
        <strain evidence="1">P2</strain>
    </source>
</reference>
<sequence>MHNANIHNTFGAAFIGITASSFIFGILSMQCYTYYHRYPLDRPFYKILVRLTLSPRMLEATHSALISHFFYYYVIVNWGMTLAIIKQPIIWSVILLQVVTGAVVGTIVRGCFAMRVWRFSNNNVWVTSAIVLSTLIQLGMETHARAFKLNTNHGIDRIMVAIVALGLGVLTDVLTAVSISWYLRKLKTGYKNSDSLVNKLIAYAINTGLVTSIISIACLITYGTMPGNFIFISLYFVLSKLYANSFLATLNTRLVLKGRGTDNGHETVPTFLMVETHTIPPLPHHASDDVYSAGGKVRISSLLRSVC</sequence>
<gene>
    <name evidence="1" type="ORF">BDM02DRAFT_3096964</name>
</gene>
<evidence type="ECO:0000313" key="2">
    <source>
        <dbReference type="Proteomes" id="UP000886501"/>
    </source>
</evidence>
<dbReference type="EMBL" id="MU118018">
    <property type="protein sequence ID" value="KAF9648175.1"/>
    <property type="molecule type" value="Genomic_DNA"/>
</dbReference>
<proteinExistence type="predicted"/>
<organism evidence="1 2">
    <name type="scientific">Thelephora ganbajun</name>
    <name type="common">Ganba fungus</name>
    <dbReference type="NCBI Taxonomy" id="370292"/>
    <lineage>
        <taxon>Eukaryota</taxon>
        <taxon>Fungi</taxon>
        <taxon>Dikarya</taxon>
        <taxon>Basidiomycota</taxon>
        <taxon>Agaricomycotina</taxon>
        <taxon>Agaricomycetes</taxon>
        <taxon>Thelephorales</taxon>
        <taxon>Thelephoraceae</taxon>
        <taxon>Thelephora</taxon>
    </lineage>
</organism>
<comment type="caution">
    <text evidence="1">The sequence shown here is derived from an EMBL/GenBank/DDBJ whole genome shotgun (WGS) entry which is preliminary data.</text>
</comment>
<accession>A0ACB6ZEK5</accession>